<evidence type="ECO:0000313" key="5">
    <source>
        <dbReference type="EMBL" id="CAH0106750.1"/>
    </source>
</evidence>
<dbReference type="InterPro" id="IPR036770">
    <property type="entry name" value="Ankyrin_rpt-contain_sf"/>
</dbReference>
<dbReference type="AlphaFoldDB" id="A0A8J2S0E0"/>
<proteinExistence type="predicted"/>
<name>A0A8J2S0E0_9CRUS</name>
<comment type="caution">
    <text evidence="5">The sequence shown here is derived from an EMBL/GenBank/DDBJ whole genome shotgun (WGS) entry which is preliminary data.</text>
</comment>
<evidence type="ECO:0000256" key="3">
    <source>
        <dbReference type="ARBA" id="ARBA00037385"/>
    </source>
</evidence>
<keyword evidence="1" id="KW-0677">Repeat</keyword>
<dbReference type="Proteomes" id="UP000789390">
    <property type="component" value="Unassembled WGS sequence"/>
</dbReference>
<gene>
    <name evidence="5" type="ORF">DGAL_LOCUS9908</name>
</gene>
<reference evidence="5" key="1">
    <citation type="submission" date="2021-11" db="EMBL/GenBank/DDBJ databases">
        <authorList>
            <person name="Schell T."/>
        </authorList>
    </citation>
    <scope>NUCLEOTIDE SEQUENCE</scope>
    <source>
        <strain evidence="5">M5</strain>
    </source>
</reference>
<keyword evidence="2" id="KW-0040">ANK repeat</keyword>
<evidence type="ECO:0000313" key="6">
    <source>
        <dbReference type="Proteomes" id="UP000789390"/>
    </source>
</evidence>
<evidence type="ECO:0000256" key="4">
    <source>
        <dbReference type="ARBA" id="ARBA00039237"/>
    </source>
</evidence>
<dbReference type="SMART" id="SM00248">
    <property type="entry name" value="ANK"/>
    <property type="match status" value="3"/>
</dbReference>
<keyword evidence="6" id="KW-1185">Reference proteome</keyword>
<dbReference type="InterPro" id="IPR002110">
    <property type="entry name" value="Ankyrin_rpt"/>
</dbReference>
<accession>A0A8J2S0E0</accession>
<organism evidence="5 6">
    <name type="scientific">Daphnia galeata</name>
    <dbReference type="NCBI Taxonomy" id="27404"/>
    <lineage>
        <taxon>Eukaryota</taxon>
        <taxon>Metazoa</taxon>
        <taxon>Ecdysozoa</taxon>
        <taxon>Arthropoda</taxon>
        <taxon>Crustacea</taxon>
        <taxon>Branchiopoda</taxon>
        <taxon>Diplostraca</taxon>
        <taxon>Cladocera</taxon>
        <taxon>Anomopoda</taxon>
        <taxon>Daphniidae</taxon>
        <taxon>Daphnia</taxon>
    </lineage>
</organism>
<dbReference type="PANTHER" id="PTHR24197:SF44">
    <property type="entry name" value="ANKYRIN REPEAT DOMAIN-CONTAINING PROTEIN 54"/>
    <property type="match status" value="1"/>
</dbReference>
<protein>
    <recommendedName>
        <fullName evidence="4">Ankyrin repeat domain-containing protein 54</fullName>
    </recommendedName>
</protein>
<evidence type="ECO:0000256" key="2">
    <source>
        <dbReference type="ARBA" id="ARBA00023043"/>
    </source>
</evidence>
<dbReference type="Gene3D" id="1.25.40.20">
    <property type="entry name" value="Ankyrin repeat-containing domain"/>
    <property type="match status" value="1"/>
</dbReference>
<dbReference type="EMBL" id="CAKKLH010000235">
    <property type="protein sequence ID" value="CAH0106750.1"/>
    <property type="molecule type" value="Genomic_DNA"/>
</dbReference>
<dbReference type="OrthoDB" id="10318123at2759"/>
<evidence type="ECO:0000256" key="1">
    <source>
        <dbReference type="ARBA" id="ARBA00022737"/>
    </source>
</evidence>
<sequence length="577" mass="65773">MASLSVCELIFQAVNSSSVHSLREILYKYGLFSVMKNIGICNEDGETPLLLAIRLKNFDVIDFLVDLLKKSIGDEDCPQCLFSIIRQLSEKLPQTEAIGYLVKTTDNLFWLEVVLKSIMSSSIIRSEKIILLEMMGAAFIFNNSKPDEEMAHLRGLHCWKEAMVLRYSPNCNEQTIPVIPLVPTELHWKAFGHVNEVLTLEQLEDLEKQSLLHALQKNWQLLCGSLRVQALLICQRIVQQLDTHKVAGPNLFHLKILLNYLLGDFLIRKRYCRSINISLIILEESKKRSTSPGECALIFASALNIMASCFMMMKMEPLNSFGRQELSSANLLEALKFGTNVASVIAQASQVKSSNSNSWYCCQLNVRREMFHFVSWLFELFPELNNQEKQQLKDHLTRYVKIKVQVDTKSNLLHLAIDNFILCDDFARKMKIIEYFLHVGEDPNAANISGKTPLHLLAEQWINWKGFRDYKNISGFYFSVFQMLVDAGGHLDQPSSDGQTVLCILKKQQMQMPGYHPELESAIDTILPLSCYCAQAILKYKIPFENRLPSSLSSFVLRHGLVKVGSKMLHSNQNLKI</sequence>
<dbReference type="SUPFAM" id="SSF48403">
    <property type="entry name" value="Ankyrin repeat"/>
    <property type="match status" value="1"/>
</dbReference>
<dbReference type="PANTHER" id="PTHR24197">
    <property type="entry name" value="ANKYRIN REPEAT DOMAIN-CONTAINING PROTEIN 61"/>
    <property type="match status" value="1"/>
</dbReference>
<comment type="function">
    <text evidence="3">Plays an important role in regulating intracellular signaling events associated with erythroid terminal differentiation.</text>
</comment>